<dbReference type="GO" id="GO:0005975">
    <property type="term" value="P:carbohydrate metabolic process"/>
    <property type="evidence" value="ECO:0007669"/>
    <property type="project" value="InterPro"/>
</dbReference>
<dbReference type="GO" id="GO:0016853">
    <property type="term" value="F:isomerase activity"/>
    <property type="evidence" value="ECO:0007669"/>
    <property type="project" value="UniProtKB-KW"/>
</dbReference>
<name>A0A4Q7NT59_9ACTN</name>
<keyword evidence="4" id="KW-1185">Reference proteome</keyword>
<evidence type="ECO:0000256" key="1">
    <source>
        <dbReference type="ARBA" id="ARBA00008558"/>
    </source>
</evidence>
<dbReference type="InterPro" id="IPR008928">
    <property type="entry name" value="6-hairpin_glycosidase_sf"/>
</dbReference>
<dbReference type="EMBL" id="SGXD01000002">
    <property type="protein sequence ID" value="RZS90321.1"/>
    <property type="molecule type" value="Genomic_DNA"/>
</dbReference>
<dbReference type="InterPro" id="IPR010819">
    <property type="entry name" value="AGE/CE"/>
</dbReference>
<dbReference type="OrthoDB" id="9806359at2"/>
<dbReference type="SUPFAM" id="SSF48208">
    <property type="entry name" value="Six-hairpin glycosidases"/>
    <property type="match status" value="1"/>
</dbReference>
<dbReference type="Proteomes" id="UP000293638">
    <property type="component" value="Unassembled WGS sequence"/>
</dbReference>
<proteinExistence type="inferred from homology"/>
<comment type="caution">
    <text evidence="3">The sequence shown here is derived from an EMBL/GenBank/DDBJ whole genome shotgun (WGS) entry which is preliminary data.</text>
</comment>
<dbReference type="RefSeq" id="WP_130492794.1">
    <property type="nucleotide sequence ID" value="NZ_SGXD01000002.1"/>
</dbReference>
<dbReference type="Pfam" id="PF07221">
    <property type="entry name" value="GlcNAc_2-epim"/>
    <property type="match status" value="1"/>
</dbReference>
<organism evidence="3 4">
    <name type="scientific">Motilibacter rhizosphaerae</name>
    <dbReference type="NCBI Taxonomy" id="598652"/>
    <lineage>
        <taxon>Bacteria</taxon>
        <taxon>Bacillati</taxon>
        <taxon>Actinomycetota</taxon>
        <taxon>Actinomycetes</taxon>
        <taxon>Motilibacterales</taxon>
        <taxon>Motilibacteraceae</taxon>
        <taxon>Motilibacter</taxon>
    </lineage>
</organism>
<protein>
    <submittedName>
        <fullName evidence="3">Mannose/cellobiose epimerase-like protein (N-acyl-D-glucosamine 2-epimerase family)</fullName>
    </submittedName>
</protein>
<evidence type="ECO:0000313" key="3">
    <source>
        <dbReference type="EMBL" id="RZS90321.1"/>
    </source>
</evidence>
<sequence>MTPLLRTPDASSGPATPEHRAELTAEAARLVDFARSSVHPDGGFGWLDDQGRLVREHPVELWLTCRMTHVAALALLAGDESTAALVDEGVRALRCRLHDDVHGGWYAAVGPDGPVKDAKESYGHSFVLLAASSALRAGRDGARELLDDALAVHDARFWREDDGLVVDVWDRGWTELEDYRGVNANMHTVEALLAVADVTGDERYRQRALRITTRVLGWAAGNDWRIPEHFDSSWTPLPDYNRADPGHQFRPYGATVGHALEWSRLALDLAAALGEQAPRELRDGAEQLFRGAVADGWAADGADGFVYTTDWDGSPVVRQRLHWVVAEGLAAASSLFAATGEPSYAEHYATWWAYAREHLLDLEGGSWRHELDPENRPAATVWSGKPDVYHAYQAVLVPRLPLAPSFATAIADGLLD</sequence>
<evidence type="ECO:0000313" key="4">
    <source>
        <dbReference type="Proteomes" id="UP000293638"/>
    </source>
</evidence>
<comment type="similarity">
    <text evidence="1">Belongs to the N-acylglucosamine 2-epimerase family.</text>
</comment>
<accession>A0A4Q7NT59</accession>
<keyword evidence="2" id="KW-0413">Isomerase</keyword>
<dbReference type="AlphaFoldDB" id="A0A4Q7NT59"/>
<evidence type="ECO:0000256" key="2">
    <source>
        <dbReference type="ARBA" id="ARBA00023235"/>
    </source>
</evidence>
<dbReference type="Gene3D" id="1.50.10.10">
    <property type="match status" value="1"/>
</dbReference>
<dbReference type="InterPro" id="IPR012341">
    <property type="entry name" value="6hp_glycosidase-like_sf"/>
</dbReference>
<dbReference type="PANTHER" id="PTHR15108">
    <property type="entry name" value="N-ACYLGLUCOSAMINE-2-EPIMERASE"/>
    <property type="match status" value="1"/>
</dbReference>
<reference evidence="3 4" key="1">
    <citation type="submission" date="2019-02" db="EMBL/GenBank/DDBJ databases">
        <title>Genomic Encyclopedia of Type Strains, Phase IV (KMG-IV): sequencing the most valuable type-strain genomes for metagenomic binning, comparative biology and taxonomic classification.</title>
        <authorList>
            <person name="Goeker M."/>
        </authorList>
    </citation>
    <scope>NUCLEOTIDE SEQUENCE [LARGE SCALE GENOMIC DNA]</scope>
    <source>
        <strain evidence="3 4">DSM 45622</strain>
    </source>
</reference>
<gene>
    <name evidence="3" type="ORF">EV189_2106</name>
</gene>